<name>A0A8H5F6X5_9AGAR</name>
<dbReference type="PANTHER" id="PTHR43283:SF3">
    <property type="entry name" value="BETA-LACTAMASE FAMILY PROTEIN (AFU_ORTHOLOGUE AFUA_5G07500)"/>
    <property type="match status" value="1"/>
</dbReference>
<evidence type="ECO:0000259" key="1">
    <source>
        <dbReference type="Pfam" id="PF00144"/>
    </source>
</evidence>
<keyword evidence="3" id="KW-1185">Reference proteome</keyword>
<dbReference type="PANTHER" id="PTHR43283">
    <property type="entry name" value="BETA-LACTAMASE-RELATED"/>
    <property type="match status" value="1"/>
</dbReference>
<comment type="caution">
    <text evidence="2">The sequence shown here is derived from an EMBL/GenBank/DDBJ whole genome shotgun (WGS) entry which is preliminary data.</text>
</comment>
<gene>
    <name evidence="2" type="ORF">D9619_009744</name>
</gene>
<dbReference type="InterPro" id="IPR001466">
    <property type="entry name" value="Beta-lactam-related"/>
</dbReference>
<feature type="domain" description="Beta-lactamase-related" evidence="1">
    <location>
        <begin position="13"/>
        <end position="384"/>
    </location>
</feature>
<evidence type="ECO:0000313" key="3">
    <source>
        <dbReference type="Proteomes" id="UP000567179"/>
    </source>
</evidence>
<evidence type="ECO:0000313" key="2">
    <source>
        <dbReference type="EMBL" id="KAF5325468.1"/>
    </source>
</evidence>
<organism evidence="2 3">
    <name type="scientific">Psilocybe cf. subviscida</name>
    <dbReference type="NCBI Taxonomy" id="2480587"/>
    <lineage>
        <taxon>Eukaryota</taxon>
        <taxon>Fungi</taxon>
        <taxon>Dikarya</taxon>
        <taxon>Basidiomycota</taxon>
        <taxon>Agaricomycotina</taxon>
        <taxon>Agaricomycetes</taxon>
        <taxon>Agaricomycetidae</taxon>
        <taxon>Agaricales</taxon>
        <taxon>Agaricineae</taxon>
        <taxon>Strophariaceae</taxon>
        <taxon>Psilocybe</taxon>
    </lineage>
</organism>
<proteinExistence type="predicted"/>
<dbReference type="SUPFAM" id="SSF56601">
    <property type="entry name" value="beta-lactamase/transpeptidase-like"/>
    <property type="match status" value="1"/>
</dbReference>
<dbReference type="Proteomes" id="UP000567179">
    <property type="component" value="Unassembled WGS sequence"/>
</dbReference>
<reference evidence="2 3" key="1">
    <citation type="journal article" date="2020" name="ISME J.">
        <title>Uncovering the hidden diversity of litter-decomposition mechanisms in mushroom-forming fungi.</title>
        <authorList>
            <person name="Floudas D."/>
            <person name="Bentzer J."/>
            <person name="Ahren D."/>
            <person name="Johansson T."/>
            <person name="Persson P."/>
            <person name="Tunlid A."/>
        </authorList>
    </citation>
    <scope>NUCLEOTIDE SEQUENCE [LARGE SCALE GENOMIC DNA]</scope>
    <source>
        <strain evidence="2 3">CBS 101986</strain>
    </source>
</reference>
<protein>
    <recommendedName>
        <fullName evidence="1">Beta-lactamase-related domain-containing protein</fullName>
    </recommendedName>
</protein>
<dbReference type="Gene3D" id="3.40.710.10">
    <property type="entry name" value="DD-peptidase/beta-lactamase superfamily"/>
    <property type="match status" value="1"/>
</dbReference>
<dbReference type="Pfam" id="PF00144">
    <property type="entry name" value="Beta-lactamase"/>
    <property type="match status" value="1"/>
</dbReference>
<dbReference type="InterPro" id="IPR050789">
    <property type="entry name" value="Diverse_Enzym_Activities"/>
</dbReference>
<dbReference type="AlphaFoldDB" id="A0A8H5F6X5"/>
<dbReference type="EMBL" id="JAACJJ010000015">
    <property type="protein sequence ID" value="KAF5325468.1"/>
    <property type="molecule type" value="Genomic_DNA"/>
</dbReference>
<accession>A0A8H5F6X5</accession>
<dbReference type="InterPro" id="IPR012338">
    <property type="entry name" value="Beta-lactam/transpept-like"/>
</dbReference>
<dbReference type="OrthoDB" id="428260at2759"/>
<sequence>MTTFSTRGKEALDDYIETVGIAKTVPGFVLGVANVEGEIYFQNSGFNRFDDPSSGKVNPDSVFWLVSQTRLISHLAALKLIEQGKLCLHSHVADYLPEFRTPVIVDRLSSQKKVLRPAKTAVTVKHLLNFSSGLFYPIEEGQPMRMGINTSKEMHQTTDPSASFFRLIMGELPGMPLKFEPGTDWAYGWSSDVLGFLVEKISGLTLHQFCKQHIFDPLGMESSSFYLTPALRKRLVNLTFRDNGGPHQHWANQMDIIEQDPDKVKVLLGGAGMYSSMKDYLKILQHLLQIKVNYPIENPLFSQETVEQIFTPALTEQGSKSLSGFSMSPGTQWGTALAICTEDLPQRRRKGSVFWSGLLGTKGFIDPTTGIAVVFGTQIMTPQNFDIDLFNTWGRLEELIYAAITSNKPRL</sequence>